<protein>
    <submittedName>
        <fullName evidence="2">Uncharacterized protein</fullName>
    </submittedName>
</protein>
<dbReference type="Proteomes" id="UP001620626">
    <property type="component" value="Unassembled WGS sequence"/>
</dbReference>
<dbReference type="EMBL" id="JBICBT010000971">
    <property type="protein sequence ID" value="KAL3089876.1"/>
    <property type="molecule type" value="Genomic_DNA"/>
</dbReference>
<feature type="compositionally biased region" description="Basic and acidic residues" evidence="1">
    <location>
        <begin position="87"/>
        <end position="113"/>
    </location>
</feature>
<dbReference type="AlphaFoldDB" id="A0ABD2JGY5"/>
<reference evidence="2 3" key="1">
    <citation type="submission" date="2024-10" db="EMBL/GenBank/DDBJ databases">
        <authorList>
            <person name="Kim D."/>
        </authorList>
    </citation>
    <scope>NUCLEOTIDE SEQUENCE [LARGE SCALE GENOMIC DNA]</scope>
    <source>
        <strain evidence="2">BH-2024</strain>
    </source>
</reference>
<comment type="caution">
    <text evidence="2">The sequence shown here is derived from an EMBL/GenBank/DDBJ whole genome shotgun (WGS) entry which is preliminary data.</text>
</comment>
<proteinExistence type="predicted"/>
<evidence type="ECO:0000313" key="3">
    <source>
        <dbReference type="Proteomes" id="UP001620626"/>
    </source>
</evidence>
<gene>
    <name evidence="2" type="ORF">niasHT_022508</name>
</gene>
<evidence type="ECO:0000313" key="2">
    <source>
        <dbReference type="EMBL" id="KAL3089876.1"/>
    </source>
</evidence>
<evidence type="ECO:0000256" key="1">
    <source>
        <dbReference type="SAM" id="MobiDB-lite"/>
    </source>
</evidence>
<keyword evidence="3" id="KW-1185">Reference proteome</keyword>
<sequence>MDPRHFWVQSLQHELELELNGTISYLDEASRLATEGNRTLNEIRIRLEKRDEFRRASNELDRRRRMGHSEVHKRWKQKFGELEKEMNERMQLEEERKTQDAQVEREWHQKKAALESTDWLTANSQRNESDGNGQMEDKERRREEKKEQTNNEEKVEEKEKEEKKEQKSEEKVEEEDKEGRKEENKLGTTINNLRSEIPLNLPNFELSSFIFVRPLLMELTIRIGNDVRVSKVQKTKKMQ</sequence>
<name>A0ABD2JGY5_9BILA</name>
<accession>A0ABD2JGY5</accession>
<feature type="compositionally biased region" description="Polar residues" evidence="1">
    <location>
        <begin position="118"/>
        <end position="132"/>
    </location>
</feature>
<feature type="compositionally biased region" description="Basic and acidic residues" evidence="1">
    <location>
        <begin position="135"/>
        <end position="170"/>
    </location>
</feature>
<organism evidence="2 3">
    <name type="scientific">Heterodera trifolii</name>
    <dbReference type="NCBI Taxonomy" id="157864"/>
    <lineage>
        <taxon>Eukaryota</taxon>
        <taxon>Metazoa</taxon>
        <taxon>Ecdysozoa</taxon>
        <taxon>Nematoda</taxon>
        <taxon>Chromadorea</taxon>
        <taxon>Rhabditida</taxon>
        <taxon>Tylenchina</taxon>
        <taxon>Tylenchomorpha</taxon>
        <taxon>Tylenchoidea</taxon>
        <taxon>Heteroderidae</taxon>
        <taxon>Heteroderinae</taxon>
        <taxon>Heterodera</taxon>
    </lineage>
</organism>
<feature type="region of interest" description="Disordered" evidence="1">
    <location>
        <begin position="87"/>
        <end position="183"/>
    </location>
</feature>